<gene>
    <name evidence="2" type="ORF">MELIAE_LOCUS5452</name>
</gene>
<proteinExistence type="predicted"/>
<dbReference type="Gene3D" id="3.30.70.850">
    <property type="entry name" value="Peptidase S8, pro-domain"/>
    <property type="match status" value="1"/>
</dbReference>
<evidence type="ECO:0000313" key="2">
    <source>
        <dbReference type="EMBL" id="CAH0553464.1"/>
    </source>
</evidence>
<accession>A0A9P0B237</accession>
<keyword evidence="3" id="KW-1185">Reference proteome</keyword>
<reference evidence="2" key="1">
    <citation type="submission" date="2021-12" db="EMBL/GenBank/DDBJ databases">
        <authorList>
            <person name="King R."/>
        </authorList>
    </citation>
    <scope>NUCLEOTIDE SEQUENCE</scope>
</reference>
<evidence type="ECO:0000259" key="1">
    <source>
        <dbReference type="Pfam" id="PF21738"/>
    </source>
</evidence>
<dbReference type="EMBL" id="OV121134">
    <property type="protein sequence ID" value="CAH0553464.1"/>
    <property type="molecule type" value="Genomic_DNA"/>
</dbReference>
<dbReference type="SUPFAM" id="SSF56672">
    <property type="entry name" value="DNA/RNA polymerases"/>
    <property type="match status" value="1"/>
</dbReference>
<dbReference type="GO" id="GO:0071897">
    <property type="term" value="P:DNA biosynthetic process"/>
    <property type="evidence" value="ECO:0007669"/>
    <property type="project" value="UniProtKB-ARBA"/>
</dbReference>
<dbReference type="OrthoDB" id="6761856at2759"/>
<dbReference type="InterPro" id="IPR049512">
    <property type="entry name" value="DJR-like_dom"/>
</dbReference>
<dbReference type="InterPro" id="IPR012337">
    <property type="entry name" value="RNaseH-like_sf"/>
</dbReference>
<dbReference type="SUPFAM" id="SSF53098">
    <property type="entry name" value="Ribonuclease H-like"/>
    <property type="match status" value="1"/>
</dbReference>
<dbReference type="PANTHER" id="PTHR36159">
    <property type="entry name" value="PROTEIN CBG23766"/>
    <property type="match status" value="1"/>
</dbReference>
<dbReference type="Proteomes" id="UP001154078">
    <property type="component" value="Chromosome 3"/>
</dbReference>
<dbReference type="GO" id="GO:0003676">
    <property type="term" value="F:nucleic acid binding"/>
    <property type="evidence" value="ECO:0007669"/>
    <property type="project" value="InterPro"/>
</dbReference>
<dbReference type="InterPro" id="IPR036397">
    <property type="entry name" value="RNaseH_sf"/>
</dbReference>
<dbReference type="InterPro" id="IPR038466">
    <property type="entry name" value="S8_pro-domain_sf"/>
</dbReference>
<dbReference type="PANTHER" id="PTHR36159:SF1">
    <property type="entry name" value="RETROVIRUS-RELATED POL POLYPROTEIN FROM TRANSPOSON 412-LIKE PROTEIN"/>
    <property type="match status" value="1"/>
</dbReference>
<dbReference type="AlphaFoldDB" id="A0A9P0B237"/>
<sequence>MNREESCIQWFISELNKIALNLHNTKTKQIDPLTSTEIIDYEKASLCHICEKPFLPNDLKVKDHFHLANGANDINNLKTNYRGPAHNSCNLNFKKINTIPVFFHNLSSYDSHFLIKELLNNFSGDLTVLPATKEKYISFTKFVDGTNIKLRFVDSYRFMPESLDTLASQLDNEQKKITRLHCANELEFSLLCRKGVFPFEYLDSWEKLNDNALPEKKCFYSSLNESEISDLEYINAHNVWTTFKCENLGTYSDLYLKTDVLLLADIYENFRKTSIQTYKLDPANFVSSPSFSFQAMLKTIEYKLELITDIDQIMMIENGIRGGVAQCCNRYAKANNKFMENYDSSKQEKYLLLLDQNNMYGFSMSRYLPYAGFEWVENPSTFNLQNLPSINSPIGYILEVDLTYPENLHEIHRDMPFCPEHLTPPNSKSKQKKLLTTLYNKKDEIRYELSGKTIDRVRNPGVTTTLKGYTSFNKNNVNRLKNAGWNIDADCLVDVNNPATGEFNLCVPLNTILGFAEDFKKIIINLRQELVLIRSNSDHNAIYNSVANEINKIKINKMMWKMPHISVADDEKLKLLQHLESGNELQIAFRSWELVEYPLLQKTKSHTWNVKSTTQLEKPRYVIVGFQTDRKNSFNKNNGKFDNCNLKQIKIMLNGELYPYDTISIDYDKNQYSILYEMYLNFQHSYYERDNEPLFNPSEFKSIAPLAVIDCSRQNDVLNYGVIEVRIEFECTKDMADNTSAYCLILHDRVGSLQGFYLFEHKHVHKRSLQADDFYHQSLITEPQVSIFIVIARYTSMVVLVFLMGSEKITCGFM</sequence>
<feature type="domain" description="Double jelly roll-like" evidence="1">
    <location>
        <begin position="443"/>
        <end position="750"/>
    </location>
</feature>
<organism evidence="2 3">
    <name type="scientific">Brassicogethes aeneus</name>
    <name type="common">Rape pollen beetle</name>
    <name type="synonym">Meligethes aeneus</name>
    <dbReference type="NCBI Taxonomy" id="1431903"/>
    <lineage>
        <taxon>Eukaryota</taxon>
        <taxon>Metazoa</taxon>
        <taxon>Ecdysozoa</taxon>
        <taxon>Arthropoda</taxon>
        <taxon>Hexapoda</taxon>
        <taxon>Insecta</taxon>
        <taxon>Pterygota</taxon>
        <taxon>Neoptera</taxon>
        <taxon>Endopterygota</taxon>
        <taxon>Coleoptera</taxon>
        <taxon>Polyphaga</taxon>
        <taxon>Cucujiformia</taxon>
        <taxon>Nitidulidae</taxon>
        <taxon>Meligethinae</taxon>
        <taxon>Brassicogethes</taxon>
    </lineage>
</organism>
<name>A0A9P0B237_BRAAE</name>
<dbReference type="GO" id="GO:0042575">
    <property type="term" value="C:DNA polymerase complex"/>
    <property type="evidence" value="ECO:0007669"/>
    <property type="project" value="UniProtKB-ARBA"/>
</dbReference>
<dbReference type="Pfam" id="PF21738">
    <property type="entry name" value="DJR-like_dom"/>
    <property type="match status" value="1"/>
</dbReference>
<dbReference type="Gene3D" id="3.30.420.10">
    <property type="entry name" value="Ribonuclease H-like superfamily/Ribonuclease H"/>
    <property type="match status" value="1"/>
</dbReference>
<evidence type="ECO:0000313" key="3">
    <source>
        <dbReference type="Proteomes" id="UP001154078"/>
    </source>
</evidence>
<protein>
    <recommendedName>
        <fullName evidence="1">Double jelly roll-like domain-containing protein</fullName>
    </recommendedName>
</protein>
<dbReference type="InterPro" id="IPR043502">
    <property type="entry name" value="DNA/RNA_pol_sf"/>
</dbReference>